<accession>A0A830CDQ3</accession>
<proteinExistence type="predicted"/>
<name>A0A830CDQ3_9LAMI</name>
<gene>
    <name evidence="1" type="ORF">PHJA_001481900</name>
</gene>
<sequence>MQLILAGMSFTAVMQLRVGERRLLCGSQKAFLNGGAAFTHGSTSELESIKL</sequence>
<comment type="caution">
    <text evidence="1">The sequence shown here is derived from an EMBL/GenBank/DDBJ whole genome shotgun (WGS) entry which is preliminary data.</text>
</comment>
<dbReference type="GO" id="GO:0016301">
    <property type="term" value="F:kinase activity"/>
    <property type="evidence" value="ECO:0007669"/>
    <property type="project" value="UniProtKB-KW"/>
</dbReference>
<keyword evidence="1" id="KW-0808">Transferase</keyword>
<organism evidence="1 2">
    <name type="scientific">Phtheirospermum japonicum</name>
    <dbReference type="NCBI Taxonomy" id="374723"/>
    <lineage>
        <taxon>Eukaryota</taxon>
        <taxon>Viridiplantae</taxon>
        <taxon>Streptophyta</taxon>
        <taxon>Embryophyta</taxon>
        <taxon>Tracheophyta</taxon>
        <taxon>Spermatophyta</taxon>
        <taxon>Magnoliopsida</taxon>
        <taxon>eudicotyledons</taxon>
        <taxon>Gunneridae</taxon>
        <taxon>Pentapetalae</taxon>
        <taxon>asterids</taxon>
        <taxon>lamiids</taxon>
        <taxon>Lamiales</taxon>
        <taxon>Orobanchaceae</taxon>
        <taxon>Orobanchaceae incertae sedis</taxon>
        <taxon>Phtheirospermum</taxon>
    </lineage>
</organism>
<evidence type="ECO:0000313" key="1">
    <source>
        <dbReference type="EMBL" id="GFP93375.1"/>
    </source>
</evidence>
<protein>
    <submittedName>
        <fullName evidence="1">Nucleoside diphosphate kinase 1</fullName>
    </submittedName>
</protein>
<reference evidence="1" key="1">
    <citation type="submission" date="2020-07" db="EMBL/GenBank/DDBJ databases">
        <title>Ethylene signaling mediates host invasion by parasitic plants.</title>
        <authorList>
            <person name="Yoshida S."/>
        </authorList>
    </citation>
    <scope>NUCLEOTIDE SEQUENCE</scope>
    <source>
        <strain evidence="1">Okayama</strain>
    </source>
</reference>
<dbReference type="EMBL" id="BMAC01000312">
    <property type="protein sequence ID" value="GFP93375.1"/>
    <property type="molecule type" value="Genomic_DNA"/>
</dbReference>
<keyword evidence="2" id="KW-1185">Reference proteome</keyword>
<dbReference type="Proteomes" id="UP000653305">
    <property type="component" value="Unassembled WGS sequence"/>
</dbReference>
<keyword evidence="1" id="KW-0418">Kinase</keyword>
<dbReference type="AlphaFoldDB" id="A0A830CDQ3"/>
<evidence type="ECO:0000313" key="2">
    <source>
        <dbReference type="Proteomes" id="UP000653305"/>
    </source>
</evidence>